<feature type="domain" description="DUF7088" evidence="3">
    <location>
        <begin position="34"/>
        <end position="140"/>
    </location>
</feature>
<dbReference type="InterPro" id="IPR019196">
    <property type="entry name" value="ABC_transp_unknown"/>
</dbReference>
<dbReference type="NCBIfam" id="TIGR03521">
    <property type="entry name" value="GldG"/>
    <property type="match status" value="1"/>
</dbReference>
<dbReference type="Proteomes" id="UP001255246">
    <property type="component" value="Unassembled WGS sequence"/>
</dbReference>
<keyword evidence="1" id="KW-0812">Transmembrane</keyword>
<comment type="caution">
    <text evidence="4">The sequence shown here is derived from an EMBL/GenBank/DDBJ whole genome shotgun (WGS) entry which is preliminary data.</text>
</comment>
<name>A0ABU3ACA5_9FLAO</name>
<keyword evidence="1" id="KW-1133">Transmembrane helix</keyword>
<dbReference type="InterPro" id="IPR019863">
    <property type="entry name" value="Motility-assoc_ABC-rel_GldG"/>
</dbReference>
<evidence type="ECO:0000256" key="1">
    <source>
        <dbReference type="SAM" id="Phobius"/>
    </source>
</evidence>
<dbReference type="Pfam" id="PF23357">
    <property type="entry name" value="DUF7088"/>
    <property type="match status" value="1"/>
</dbReference>
<sequence>MRKKVILSLFKGLGFLIATNILASFIYARFDLTEDKRYTLSEEAISTIEKFNSPVIIDVLLEGNLPAEFAKLKTETILLLEQFQSKNDIIQFNFINPLKDVENQQQTIAELQQLGLIPANVTIEEDGKVSNELVFPWAMVNYDNTTVKVPLLKNKLGATSEDRINNSVQQLEYAFADAFTKLAIEEKKRVAVIKGNGELDDIFLADYLTSIRDYYNIGAITLDSVSSNPQNVLDQLNNFDLALIAKPTEPFSDQEKFILDQYIINGGKSIWLIDQVGIELDSLFNKDGSAIALRRDLNLDDFFFKYGVRVNPVLINDLYNTPIVLASGEANDSQYNPLPWIYHPMVFSKNDHPINTNIEASRLQFANSIDTITNQNDKTILLRSSPLSKSDGVPKQISLSMLNVQPKKESYLKKGNLPLAVLIEGEFISAFANRVKPVKLKNALKKGGENQMLVVADGDIIKNQIRNNRPLALGYDKWTNNTYGNKEFLVNSINYLLDDTGLINIRNKKVTIPLLDIQKIKNQKSKWQLINIGVPVTITLLLGLMFNFFRKKKFGL</sequence>
<feature type="domain" description="ABC-type uncharacterised transport system" evidence="2">
    <location>
        <begin position="187"/>
        <end position="492"/>
    </location>
</feature>
<reference evidence="4 5" key="1">
    <citation type="submission" date="2023-09" db="EMBL/GenBank/DDBJ databases">
        <authorList>
            <person name="Rey-Velasco X."/>
        </authorList>
    </citation>
    <scope>NUCLEOTIDE SEQUENCE [LARGE SCALE GENOMIC DNA]</scope>
    <source>
        <strain evidence="4 5">F388</strain>
    </source>
</reference>
<evidence type="ECO:0000313" key="4">
    <source>
        <dbReference type="EMBL" id="MDT0607812.1"/>
    </source>
</evidence>
<keyword evidence="5" id="KW-1185">Reference proteome</keyword>
<protein>
    <submittedName>
        <fullName evidence="4">Gliding motility-associated ABC transporter substrate-binding protein GldG</fullName>
    </submittedName>
</protein>
<gene>
    <name evidence="4" type="primary">gldG</name>
    <name evidence="4" type="ORF">RM706_12255</name>
</gene>
<keyword evidence="1" id="KW-0472">Membrane</keyword>
<organism evidence="4 5">
    <name type="scientific">Croceitalea rosinachiae</name>
    <dbReference type="NCBI Taxonomy" id="3075596"/>
    <lineage>
        <taxon>Bacteria</taxon>
        <taxon>Pseudomonadati</taxon>
        <taxon>Bacteroidota</taxon>
        <taxon>Flavobacteriia</taxon>
        <taxon>Flavobacteriales</taxon>
        <taxon>Flavobacteriaceae</taxon>
        <taxon>Croceitalea</taxon>
    </lineage>
</organism>
<dbReference type="Pfam" id="PF09822">
    <property type="entry name" value="ABC_transp_aux"/>
    <property type="match status" value="1"/>
</dbReference>
<dbReference type="RefSeq" id="WP_311351903.1">
    <property type="nucleotide sequence ID" value="NZ_JAVRHR010000002.1"/>
</dbReference>
<evidence type="ECO:0000259" key="3">
    <source>
        <dbReference type="Pfam" id="PF23357"/>
    </source>
</evidence>
<accession>A0ABU3ACA5</accession>
<dbReference type="InterPro" id="IPR055396">
    <property type="entry name" value="DUF7088"/>
</dbReference>
<dbReference type="EMBL" id="JAVRHR010000002">
    <property type="protein sequence ID" value="MDT0607812.1"/>
    <property type="molecule type" value="Genomic_DNA"/>
</dbReference>
<proteinExistence type="predicted"/>
<feature type="transmembrane region" description="Helical" evidence="1">
    <location>
        <begin position="527"/>
        <end position="549"/>
    </location>
</feature>
<evidence type="ECO:0000313" key="5">
    <source>
        <dbReference type="Proteomes" id="UP001255246"/>
    </source>
</evidence>
<evidence type="ECO:0000259" key="2">
    <source>
        <dbReference type="Pfam" id="PF09822"/>
    </source>
</evidence>